<name>A0A382ENR9_9ZZZZ</name>
<dbReference type="InterPro" id="IPR052968">
    <property type="entry name" value="Nucleotide_metab_enz"/>
</dbReference>
<dbReference type="PANTHER" id="PTHR42146">
    <property type="entry name" value="3',5'-CYCLIC-NUCLEOTIDE PHOSPHODIESTERASE"/>
    <property type="match status" value="1"/>
</dbReference>
<feature type="domain" description="DHHA1" evidence="2">
    <location>
        <begin position="211"/>
        <end position="286"/>
    </location>
</feature>
<gene>
    <name evidence="3" type="ORF">METZ01_LOCUS204465</name>
</gene>
<dbReference type="Gene3D" id="3.10.310.30">
    <property type="match status" value="1"/>
</dbReference>
<evidence type="ECO:0000259" key="2">
    <source>
        <dbReference type="Pfam" id="PF02272"/>
    </source>
</evidence>
<dbReference type="InterPro" id="IPR003156">
    <property type="entry name" value="DHHA1_dom"/>
</dbReference>
<accession>A0A382ENR9</accession>
<feature type="compositionally biased region" description="Low complexity" evidence="1">
    <location>
        <begin position="300"/>
        <end position="310"/>
    </location>
</feature>
<dbReference type="Pfam" id="PF02272">
    <property type="entry name" value="DHHA1"/>
    <property type="match status" value="1"/>
</dbReference>
<dbReference type="SUPFAM" id="SSF64182">
    <property type="entry name" value="DHH phosphoesterases"/>
    <property type="match status" value="1"/>
</dbReference>
<evidence type="ECO:0000256" key="1">
    <source>
        <dbReference type="SAM" id="MobiDB-lite"/>
    </source>
</evidence>
<feature type="region of interest" description="Disordered" evidence="1">
    <location>
        <begin position="289"/>
        <end position="310"/>
    </location>
</feature>
<dbReference type="InterPro" id="IPR038763">
    <property type="entry name" value="DHH_sf"/>
</dbReference>
<dbReference type="AlphaFoldDB" id="A0A382ENR9"/>
<sequence>MSDFPQPEVVVTHESDLDGFVAGHLLQRLANKLFDQETKLQAWNYTNWERRPLREKCVWVTDLNFSKRMDKEDWLIVDHHQTDVEPKHAWLILDHSKSASLLCYELCKEEGLGNEKLDRLVHLTNVGDLYLTDDPDFTEAIDYGSLIKQYMFWNIAKLIEGDLESLVDHPLIGVIAKRRQVENPIGYEFAKAHITPISDTVAMTESPIGDTNAVVHQLLEEKATPHPVILTAVTRNRSVSVSLRSRNGEALAVAKQLQGGGHPNACGATLPQSIQRIPDAVGYLKKTLNPKPGGDGLGNLGDALEGLEVK</sequence>
<reference evidence="3" key="1">
    <citation type="submission" date="2018-05" db="EMBL/GenBank/DDBJ databases">
        <authorList>
            <person name="Lanie J.A."/>
            <person name="Ng W.-L."/>
            <person name="Kazmierczak K.M."/>
            <person name="Andrzejewski T.M."/>
            <person name="Davidsen T.M."/>
            <person name="Wayne K.J."/>
            <person name="Tettelin H."/>
            <person name="Glass J.I."/>
            <person name="Rusch D."/>
            <person name="Podicherti R."/>
            <person name="Tsui H.-C.T."/>
            <person name="Winkler M.E."/>
        </authorList>
    </citation>
    <scope>NUCLEOTIDE SEQUENCE</scope>
</reference>
<dbReference type="PANTHER" id="PTHR42146:SF1">
    <property type="entry name" value="OLIGORIBONUCLEASE NRNB"/>
    <property type="match status" value="1"/>
</dbReference>
<organism evidence="3">
    <name type="scientific">marine metagenome</name>
    <dbReference type="NCBI Taxonomy" id="408172"/>
    <lineage>
        <taxon>unclassified sequences</taxon>
        <taxon>metagenomes</taxon>
        <taxon>ecological metagenomes</taxon>
    </lineage>
</organism>
<dbReference type="EMBL" id="UINC01045175">
    <property type="protein sequence ID" value="SVB51611.1"/>
    <property type="molecule type" value="Genomic_DNA"/>
</dbReference>
<dbReference type="GO" id="GO:0003676">
    <property type="term" value="F:nucleic acid binding"/>
    <property type="evidence" value="ECO:0007669"/>
    <property type="project" value="InterPro"/>
</dbReference>
<proteinExistence type="predicted"/>
<protein>
    <recommendedName>
        <fullName evidence="2">DHHA1 domain-containing protein</fullName>
    </recommendedName>
</protein>
<evidence type="ECO:0000313" key="3">
    <source>
        <dbReference type="EMBL" id="SVB51611.1"/>
    </source>
</evidence>